<feature type="compositionally biased region" description="Basic and acidic residues" evidence="1">
    <location>
        <begin position="215"/>
        <end position="256"/>
    </location>
</feature>
<feature type="region of interest" description="Disordered" evidence="1">
    <location>
        <begin position="1"/>
        <end position="54"/>
    </location>
</feature>
<feature type="compositionally biased region" description="Basic residues" evidence="1">
    <location>
        <begin position="28"/>
        <end position="37"/>
    </location>
</feature>
<feature type="compositionally biased region" description="Acidic residues" evidence="1">
    <location>
        <begin position="181"/>
        <end position="192"/>
    </location>
</feature>
<proteinExistence type="predicted"/>
<evidence type="ECO:0000313" key="3">
    <source>
        <dbReference type="Proteomes" id="UP001219525"/>
    </source>
</evidence>
<evidence type="ECO:0000313" key="2">
    <source>
        <dbReference type="EMBL" id="KAJ7201902.1"/>
    </source>
</evidence>
<dbReference type="AlphaFoldDB" id="A0AAD6Y560"/>
<feature type="compositionally biased region" description="Basic and acidic residues" evidence="1">
    <location>
        <begin position="265"/>
        <end position="305"/>
    </location>
</feature>
<feature type="region of interest" description="Disordered" evidence="1">
    <location>
        <begin position="145"/>
        <end position="305"/>
    </location>
</feature>
<keyword evidence="3" id="KW-1185">Reference proteome</keyword>
<evidence type="ECO:0000256" key="1">
    <source>
        <dbReference type="SAM" id="MobiDB-lite"/>
    </source>
</evidence>
<dbReference type="EMBL" id="JARJCW010000057">
    <property type="protein sequence ID" value="KAJ7201902.1"/>
    <property type="molecule type" value="Genomic_DNA"/>
</dbReference>
<name>A0AAD6Y560_9AGAR</name>
<gene>
    <name evidence="2" type="ORF">GGX14DRAFT_399855</name>
</gene>
<protein>
    <submittedName>
        <fullName evidence="2">Uncharacterized protein</fullName>
    </submittedName>
</protein>
<reference evidence="2" key="1">
    <citation type="submission" date="2023-03" db="EMBL/GenBank/DDBJ databases">
        <title>Massive genome expansion in bonnet fungi (Mycena s.s.) driven by repeated elements and novel gene families across ecological guilds.</title>
        <authorList>
            <consortium name="Lawrence Berkeley National Laboratory"/>
            <person name="Harder C.B."/>
            <person name="Miyauchi S."/>
            <person name="Viragh M."/>
            <person name="Kuo A."/>
            <person name="Thoen E."/>
            <person name="Andreopoulos B."/>
            <person name="Lu D."/>
            <person name="Skrede I."/>
            <person name="Drula E."/>
            <person name="Henrissat B."/>
            <person name="Morin E."/>
            <person name="Kohler A."/>
            <person name="Barry K."/>
            <person name="LaButti K."/>
            <person name="Morin E."/>
            <person name="Salamov A."/>
            <person name="Lipzen A."/>
            <person name="Mereny Z."/>
            <person name="Hegedus B."/>
            <person name="Baldrian P."/>
            <person name="Stursova M."/>
            <person name="Weitz H."/>
            <person name="Taylor A."/>
            <person name="Grigoriev I.V."/>
            <person name="Nagy L.G."/>
            <person name="Martin F."/>
            <person name="Kauserud H."/>
        </authorList>
    </citation>
    <scope>NUCLEOTIDE SEQUENCE</scope>
    <source>
        <strain evidence="2">9144</strain>
    </source>
</reference>
<feature type="region of interest" description="Disordered" evidence="1">
    <location>
        <begin position="354"/>
        <end position="396"/>
    </location>
</feature>
<comment type="caution">
    <text evidence="2">The sequence shown here is derived from an EMBL/GenBank/DDBJ whole genome shotgun (WGS) entry which is preliminary data.</text>
</comment>
<sequence>MTKDTPPSCVPRPPRIADGPTARGKAPSTKKKPKGKKASTLNLGSVLRSPSHGHRTRVSVVWVKGTGMRGSDHGQLLRLVCGVAHERHGAELCNRADEEDAEDAEEEVVEVLRVEELARADEGDEERSHRLTDLAKVRLVRVAGEERAREEEDRADGEAEVVDGAGGVVRDEQRGGGEGCGDGEEDGDDAEAGEERAQVGGKRACEVFVGGGGSREQEVTRHDCGCHRQQQRGEELMGKNERERTGRTDGDERDAVNAEQPALLRGERRGEREEQARDEQEILHRVDPARQEERREGEHGRADDQGICHDRWAMGRVLQKGHCGFNGERASFVGDVPRTAGELIDRVCGNPVASWPDSEPASRLPTGSMDASGAKVDGDHSWAVHRPSATVAKAVG</sequence>
<dbReference type="Proteomes" id="UP001219525">
    <property type="component" value="Unassembled WGS sequence"/>
</dbReference>
<organism evidence="2 3">
    <name type="scientific">Mycena pura</name>
    <dbReference type="NCBI Taxonomy" id="153505"/>
    <lineage>
        <taxon>Eukaryota</taxon>
        <taxon>Fungi</taxon>
        <taxon>Dikarya</taxon>
        <taxon>Basidiomycota</taxon>
        <taxon>Agaricomycotina</taxon>
        <taxon>Agaricomycetes</taxon>
        <taxon>Agaricomycetidae</taxon>
        <taxon>Agaricales</taxon>
        <taxon>Marasmiineae</taxon>
        <taxon>Mycenaceae</taxon>
        <taxon>Mycena</taxon>
    </lineage>
</organism>
<accession>A0AAD6Y560</accession>